<dbReference type="SUPFAM" id="SSF53335">
    <property type="entry name" value="S-adenosyl-L-methionine-dependent methyltransferases"/>
    <property type="match status" value="1"/>
</dbReference>
<evidence type="ECO:0000256" key="6">
    <source>
        <dbReference type="ARBA" id="ARBA00022691"/>
    </source>
</evidence>
<accession>A0A9D7DVE1</accession>
<proteinExistence type="inferred from homology"/>
<dbReference type="HAMAP" id="MF_00835">
    <property type="entry name" value="BioC"/>
    <property type="match status" value="1"/>
</dbReference>
<keyword evidence="4 8" id="KW-0489">Methyltransferase</keyword>
<keyword evidence="6 8" id="KW-0949">S-adenosyl-L-methionine</keyword>
<gene>
    <name evidence="8" type="primary">bioC</name>
    <name evidence="10" type="ORF">IPH26_00710</name>
</gene>
<reference evidence="10" key="1">
    <citation type="submission" date="2020-10" db="EMBL/GenBank/DDBJ databases">
        <title>Connecting structure to function with the recovery of over 1000 high-quality activated sludge metagenome-assembled genomes encoding full-length rRNA genes using long-read sequencing.</title>
        <authorList>
            <person name="Singleton C.M."/>
            <person name="Petriglieri F."/>
            <person name="Kristensen J.M."/>
            <person name="Kirkegaard R.H."/>
            <person name="Michaelsen T.Y."/>
            <person name="Andersen M.H."/>
            <person name="Karst S.M."/>
            <person name="Dueholm M.S."/>
            <person name="Nielsen P.H."/>
            <person name="Albertsen M."/>
        </authorList>
    </citation>
    <scope>NUCLEOTIDE SEQUENCE</scope>
    <source>
        <strain evidence="10">Bjer_18-Q3-R1-45_BAT3C.347</strain>
    </source>
</reference>
<evidence type="ECO:0000256" key="2">
    <source>
        <dbReference type="ARBA" id="ARBA00004746"/>
    </source>
</evidence>
<dbReference type="AlphaFoldDB" id="A0A9D7DVE1"/>
<dbReference type="Gene3D" id="3.40.50.150">
    <property type="entry name" value="Vaccinia Virus protein VP39"/>
    <property type="match status" value="1"/>
</dbReference>
<dbReference type="EMBL" id="JADJEV010000001">
    <property type="protein sequence ID" value="MBK6971533.1"/>
    <property type="molecule type" value="Genomic_DNA"/>
</dbReference>
<dbReference type="InterPro" id="IPR011814">
    <property type="entry name" value="BioC"/>
</dbReference>
<dbReference type="InterPro" id="IPR029063">
    <property type="entry name" value="SAM-dependent_MTases_sf"/>
</dbReference>
<evidence type="ECO:0000256" key="4">
    <source>
        <dbReference type="ARBA" id="ARBA00022603"/>
    </source>
</evidence>
<evidence type="ECO:0000259" key="9">
    <source>
        <dbReference type="Pfam" id="PF08241"/>
    </source>
</evidence>
<dbReference type="Proteomes" id="UP000807785">
    <property type="component" value="Unassembled WGS sequence"/>
</dbReference>
<dbReference type="PANTHER" id="PTHR13090:SF1">
    <property type="entry name" value="ARGININE-HYDROXYLASE NDUFAF5, MITOCHONDRIAL"/>
    <property type="match status" value="1"/>
</dbReference>
<evidence type="ECO:0000256" key="3">
    <source>
        <dbReference type="ARBA" id="ARBA00012327"/>
    </source>
</evidence>
<comment type="function">
    <text evidence="8">Converts the free carboxyl group of a malonyl-thioester to its methyl ester by transfer of a methyl group from S-adenosyl-L-methionine (SAM). It allows to synthesize pimeloyl-ACP via the fatty acid synthetic pathway.</text>
</comment>
<dbReference type="GO" id="GO:0008757">
    <property type="term" value="F:S-adenosylmethionine-dependent methyltransferase activity"/>
    <property type="evidence" value="ECO:0007669"/>
    <property type="project" value="InterPro"/>
</dbReference>
<evidence type="ECO:0000313" key="10">
    <source>
        <dbReference type="EMBL" id="MBK6971533.1"/>
    </source>
</evidence>
<comment type="catalytic activity">
    <reaction evidence="1 8">
        <text>malonyl-[ACP] + S-adenosyl-L-methionine = malonyl-[ACP] methyl ester + S-adenosyl-L-homocysteine</text>
        <dbReference type="Rhea" id="RHEA:17105"/>
        <dbReference type="Rhea" id="RHEA-COMP:9623"/>
        <dbReference type="Rhea" id="RHEA-COMP:9954"/>
        <dbReference type="ChEBI" id="CHEBI:57856"/>
        <dbReference type="ChEBI" id="CHEBI:59789"/>
        <dbReference type="ChEBI" id="CHEBI:78449"/>
        <dbReference type="ChEBI" id="CHEBI:78845"/>
        <dbReference type="EC" id="2.1.1.197"/>
    </reaction>
</comment>
<name>A0A9D7DVE1_9PROT</name>
<comment type="caution">
    <text evidence="10">The sequence shown here is derived from an EMBL/GenBank/DDBJ whole genome shotgun (WGS) entry which is preliminary data.</text>
</comment>
<comment type="similarity">
    <text evidence="8">Belongs to the methyltransferase superfamily.</text>
</comment>
<keyword evidence="5 8" id="KW-0808">Transferase</keyword>
<feature type="domain" description="Methyltransferase type 11" evidence="9">
    <location>
        <begin position="59"/>
        <end position="164"/>
    </location>
</feature>
<dbReference type="GO" id="GO:0010340">
    <property type="term" value="F:carboxyl-O-methyltransferase activity"/>
    <property type="evidence" value="ECO:0007669"/>
    <property type="project" value="UniProtKB-UniRule"/>
</dbReference>
<comment type="pathway">
    <text evidence="2 8">Cofactor biosynthesis; biotin biosynthesis.</text>
</comment>
<dbReference type="GO" id="GO:0032259">
    <property type="term" value="P:methylation"/>
    <property type="evidence" value="ECO:0007669"/>
    <property type="project" value="UniProtKB-KW"/>
</dbReference>
<evidence type="ECO:0000313" key="11">
    <source>
        <dbReference type="Proteomes" id="UP000807785"/>
    </source>
</evidence>
<organism evidence="10 11">
    <name type="scientific">Candidatus Methylophosphatis roskildensis</name>
    <dbReference type="NCBI Taxonomy" id="2899263"/>
    <lineage>
        <taxon>Bacteria</taxon>
        <taxon>Pseudomonadati</taxon>
        <taxon>Pseudomonadota</taxon>
        <taxon>Betaproteobacteria</taxon>
        <taxon>Nitrosomonadales</taxon>
        <taxon>Sterolibacteriaceae</taxon>
        <taxon>Candidatus Methylophosphatis</taxon>
    </lineage>
</organism>
<dbReference type="InterPro" id="IPR050602">
    <property type="entry name" value="Malonyl-ACP_OMT"/>
</dbReference>
<sequence>MQGPIRPDDSRFDVERDTVLRNVSRAARGYDAAAVLAREVARRMGERLDLVTLEPRRIIDIGCGTGADLRLLAERYPRAEYVGCDFSLAMLREAGVELPWFRRLLPGGRAREAIRACGEAVRLPIASACMSLAWSNLMLHWLVDPLPALREMHRVLAVDGLLMFTAFGPDTLKELRRCFVQADPMPHVHRFIDMHDLGDALVKAGFAEPVMDMEIITLTYDSFDALMRDLQLSGAQCALAGRRRGLTGKAVWSRVRAAYQMHRRDGRLPATFEVVYGHAWKPAPRSIEDGRAIVNFNPRQRGRQA</sequence>
<evidence type="ECO:0000256" key="8">
    <source>
        <dbReference type="HAMAP-Rule" id="MF_00835"/>
    </source>
</evidence>
<dbReference type="GO" id="GO:0102130">
    <property type="term" value="F:malonyl-CoA methyltransferase activity"/>
    <property type="evidence" value="ECO:0007669"/>
    <property type="project" value="UniProtKB-EC"/>
</dbReference>
<evidence type="ECO:0000256" key="5">
    <source>
        <dbReference type="ARBA" id="ARBA00022679"/>
    </source>
</evidence>
<evidence type="ECO:0000256" key="7">
    <source>
        <dbReference type="ARBA" id="ARBA00022756"/>
    </source>
</evidence>
<dbReference type="InterPro" id="IPR013216">
    <property type="entry name" value="Methyltransf_11"/>
</dbReference>
<evidence type="ECO:0000256" key="1">
    <source>
        <dbReference type="ARBA" id="ARBA00000852"/>
    </source>
</evidence>
<keyword evidence="7 8" id="KW-0093">Biotin biosynthesis</keyword>
<dbReference type="EC" id="2.1.1.197" evidence="3 8"/>
<dbReference type="GO" id="GO:0009102">
    <property type="term" value="P:biotin biosynthetic process"/>
    <property type="evidence" value="ECO:0007669"/>
    <property type="project" value="UniProtKB-UniRule"/>
</dbReference>
<protein>
    <recommendedName>
        <fullName evidence="3 8">Malonyl-[acyl-carrier protein] O-methyltransferase</fullName>
        <shortName evidence="8">Malonyl-ACP O-methyltransferase</shortName>
        <ecNumber evidence="3 8">2.1.1.197</ecNumber>
    </recommendedName>
    <alternativeName>
        <fullName evidence="8">Biotin synthesis protein BioC</fullName>
    </alternativeName>
</protein>
<dbReference type="CDD" id="cd02440">
    <property type="entry name" value="AdoMet_MTases"/>
    <property type="match status" value="1"/>
</dbReference>
<dbReference type="Pfam" id="PF08241">
    <property type="entry name" value="Methyltransf_11"/>
    <property type="match status" value="1"/>
</dbReference>
<dbReference type="PANTHER" id="PTHR13090">
    <property type="entry name" value="ARGININE-HYDROXYLASE NDUFAF5, MITOCHONDRIAL"/>
    <property type="match status" value="1"/>
</dbReference>